<reference evidence="6 7" key="1">
    <citation type="submission" date="2024-02" db="EMBL/GenBank/DDBJ databases">
        <title>Discinaceae phylogenomics.</title>
        <authorList>
            <person name="Dirks A.C."/>
            <person name="James T.Y."/>
        </authorList>
    </citation>
    <scope>NUCLEOTIDE SEQUENCE [LARGE SCALE GENOMIC DNA]</scope>
    <source>
        <strain evidence="6 7">ACD0624</strain>
    </source>
</reference>
<dbReference type="PROSITE" id="PS50048">
    <property type="entry name" value="ZN2_CY6_FUNGAL_2"/>
    <property type="match status" value="1"/>
</dbReference>
<dbReference type="CDD" id="cd12148">
    <property type="entry name" value="fungal_TF_MHR"/>
    <property type="match status" value="1"/>
</dbReference>
<gene>
    <name evidence="6" type="ORF">Q9L58_000344</name>
</gene>
<evidence type="ECO:0000259" key="5">
    <source>
        <dbReference type="PROSITE" id="PS50048"/>
    </source>
</evidence>
<feature type="region of interest" description="Disordered" evidence="4">
    <location>
        <begin position="93"/>
        <end position="131"/>
    </location>
</feature>
<evidence type="ECO:0000256" key="1">
    <source>
        <dbReference type="ARBA" id="ARBA00004123"/>
    </source>
</evidence>
<evidence type="ECO:0000256" key="3">
    <source>
        <dbReference type="ARBA" id="ARBA00023242"/>
    </source>
</evidence>
<feature type="domain" description="Zn(2)-C6 fungal-type" evidence="5">
    <location>
        <begin position="31"/>
        <end position="61"/>
    </location>
</feature>
<keyword evidence="7" id="KW-1185">Reference proteome</keyword>
<evidence type="ECO:0000256" key="4">
    <source>
        <dbReference type="SAM" id="MobiDB-lite"/>
    </source>
</evidence>
<dbReference type="InterPro" id="IPR036864">
    <property type="entry name" value="Zn2-C6_fun-type_DNA-bd_sf"/>
</dbReference>
<organism evidence="6 7">
    <name type="scientific">Discina gigas</name>
    <dbReference type="NCBI Taxonomy" id="1032678"/>
    <lineage>
        <taxon>Eukaryota</taxon>
        <taxon>Fungi</taxon>
        <taxon>Dikarya</taxon>
        <taxon>Ascomycota</taxon>
        <taxon>Pezizomycotina</taxon>
        <taxon>Pezizomycetes</taxon>
        <taxon>Pezizales</taxon>
        <taxon>Discinaceae</taxon>
        <taxon>Discina</taxon>
    </lineage>
</organism>
<dbReference type="PANTHER" id="PTHR31001">
    <property type="entry name" value="UNCHARACTERIZED TRANSCRIPTIONAL REGULATORY PROTEIN"/>
    <property type="match status" value="1"/>
</dbReference>
<proteinExistence type="predicted"/>
<dbReference type="SMART" id="SM00066">
    <property type="entry name" value="GAL4"/>
    <property type="match status" value="1"/>
</dbReference>
<dbReference type="Proteomes" id="UP001447188">
    <property type="component" value="Unassembled WGS sequence"/>
</dbReference>
<protein>
    <recommendedName>
        <fullName evidence="5">Zn(2)-C6 fungal-type domain-containing protein</fullName>
    </recommendedName>
</protein>
<evidence type="ECO:0000313" key="7">
    <source>
        <dbReference type="Proteomes" id="UP001447188"/>
    </source>
</evidence>
<dbReference type="InterPro" id="IPR007219">
    <property type="entry name" value="XnlR_reg_dom"/>
</dbReference>
<keyword evidence="3" id="KW-0539">Nucleus</keyword>
<dbReference type="InterPro" id="IPR050613">
    <property type="entry name" value="Sec_Metabolite_Reg"/>
</dbReference>
<dbReference type="InterPro" id="IPR001138">
    <property type="entry name" value="Zn2Cys6_DnaBD"/>
</dbReference>
<dbReference type="SUPFAM" id="SSF57701">
    <property type="entry name" value="Zn2/Cys6 DNA-binding domain"/>
    <property type="match status" value="1"/>
</dbReference>
<evidence type="ECO:0000256" key="2">
    <source>
        <dbReference type="ARBA" id="ARBA00022723"/>
    </source>
</evidence>
<dbReference type="Pfam" id="PF04082">
    <property type="entry name" value="Fungal_trans"/>
    <property type="match status" value="1"/>
</dbReference>
<dbReference type="Pfam" id="PF00172">
    <property type="entry name" value="Zn_clus"/>
    <property type="match status" value="1"/>
</dbReference>
<sequence length="675" mass="76138">MSLPQVGVPPTVEGGVMTSDDRIVRVRAIRACISCRVRKIRCDQNRPSCGSCTRAIISCEYPSQARRPPRPRQPDAALVQRLARLENVIANLSAGRPSVGQQRRTERGETTPSLSPSSDTDKSHSPKSPSALEDIEAGLGRLLLSGDGKSRYVGPNFWAIISEETADLNSLLSAVQEHELPEQEPDETPAPLSFFFRSHNVCEDLSMFHVSVEMSQQLYRRFGTAVDPLIRILHKPTFEKELALFHSNGAGSTHGLSKGFEALIFAIYFGAITSMPADEVVSMFGVDQEAMRGRYMVAVEQALANARFLQSEELMPLQACVLFNVCLRGEKDTRTSLMLVAMIVRIAQSLGLHRDGSLFRMSAFETEMRRRIWYEICYLDLRTAEDHGCDPSIPTISFDTQLPLNINDKDLSEDPNAPPPVPCSEFTEMTFSLVKFEMLDCFRSLFRDDPGASRCANTIKITIQEKEEKIALAKRTIEEKYSAWLGGQEPLQKVVFVMLKVLVRKALISLYHPLRHFKDGEFLSQEMKEKLFVAAIESFEYQSAFHKGPKDEGCGQWTWLFEKHSQCHALALILLELNERPVGDKDGLFERGWNAVTSYTFPDSPRGNSTRPYKAQRPLFEPIAKLREKVRRKINAALDSNGANIMASGNELLEDQPIDWNEWDDMFRNVKMDFE</sequence>
<comment type="caution">
    <text evidence="6">The sequence shown here is derived from an EMBL/GenBank/DDBJ whole genome shotgun (WGS) entry which is preliminary data.</text>
</comment>
<comment type="subcellular location">
    <subcellularLocation>
        <location evidence="1">Nucleus</location>
    </subcellularLocation>
</comment>
<name>A0ABR3GXY5_9PEZI</name>
<evidence type="ECO:0000313" key="6">
    <source>
        <dbReference type="EMBL" id="KAL0640673.1"/>
    </source>
</evidence>
<dbReference type="Gene3D" id="4.10.240.10">
    <property type="entry name" value="Zn(2)-C6 fungal-type DNA-binding domain"/>
    <property type="match status" value="1"/>
</dbReference>
<keyword evidence="2" id="KW-0479">Metal-binding</keyword>
<dbReference type="PROSITE" id="PS00463">
    <property type="entry name" value="ZN2_CY6_FUNGAL_1"/>
    <property type="match status" value="1"/>
</dbReference>
<accession>A0ABR3GXY5</accession>
<dbReference type="SMART" id="SM00906">
    <property type="entry name" value="Fungal_trans"/>
    <property type="match status" value="1"/>
</dbReference>
<dbReference type="CDD" id="cd00067">
    <property type="entry name" value="GAL4"/>
    <property type="match status" value="1"/>
</dbReference>
<dbReference type="PANTHER" id="PTHR31001:SF77">
    <property type="entry name" value="TRANSCRIPTION FACTOR, PUTATIVE (AFU_ORTHOLOGUE AFUA_3G12940)-RELATED"/>
    <property type="match status" value="1"/>
</dbReference>
<dbReference type="EMBL" id="JBBBZM010000002">
    <property type="protein sequence ID" value="KAL0640673.1"/>
    <property type="molecule type" value="Genomic_DNA"/>
</dbReference>